<evidence type="ECO:0000313" key="11">
    <source>
        <dbReference type="Ensembl" id="ENSCSEP00000012384.1"/>
    </source>
</evidence>
<evidence type="ECO:0000256" key="2">
    <source>
        <dbReference type="ARBA" id="ARBA00004304"/>
    </source>
</evidence>
<dbReference type="Proteomes" id="UP000265120">
    <property type="component" value="Chromosome 8"/>
</dbReference>
<evidence type="ECO:0000256" key="5">
    <source>
        <dbReference type="ARBA" id="ARBA00022989"/>
    </source>
</evidence>
<evidence type="ECO:0000256" key="9">
    <source>
        <dbReference type="SAM" id="MobiDB-lite"/>
    </source>
</evidence>
<keyword evidence="4 8" id="KW-0812">Transmembrane</keyword>
<reference evidence="11" key="2">
    <citation type="submission" date="2025-08" db="UniProtKB">
        <authorList>
            <consortium name="Ensembl"/>
        </authorList>
    </citation>
    <scope>IDENTIFICATION</scope>
</reference>
<comment type="subunit">
    <text evidence="8">Component of 250-400 kDa complexes called cytochrome oxidase assembly intermediates or COA complexes.</text>
</comment>
<evidence type="ECO:0000256" key="7">
    <source>
        <dbReference type="ARBA" id="ARBA00023136"/>
    </source>
</evidence>
<dbReference type="Ensembl" id="ENSCSET00000012532.1">
    <property type="protein sequence ID" value="ENSCSEP00000012384.1"/>
    <property type="gene ID" value="ENSCSEG00000008001.1"/>
</dbReference>
<dbReference type="GO" id="GO:0033617">
    <property type="term" value="P:mitochondrial respiratory chain complex IV assembly"/>
    <property type="evidence" value="ECO:0007669"/>
    <property type="project" value="UniProtKB-UniRule"/>
</dbReference>
<keyword evidence="8" id="KW-0999">Mitochondrion inner membrane</keyword>
<evidence type="ECO:0000259" key="10">
    <source>
        <dbReference type="Pfam" id="PF09813"/>
    </source>
</evidence>
<evidence type="ECO:0000256" key="3">
    <source>
        <dbReference type="ARBA" id="ARBA00007035"/>
    </source>
</evidence>
<comment type="subcellular location">
    <subcellularLocation>
        <location evidence="2">Mitochondrion membrane</location>
        <topology evidence="2">Single-pass membrane protein</topology>
    </subcellularLocation>
</comment>
<feature type="transmembrane region" description="Helical" evidence="8">
    <location>
        <begin position="134"/>
        <end position="153"/>
    </location>
</feature>
<dbReference type="GO" id="GO:0005743">
    <property type="term" value="C:mitochondrial inner membrane"/>
    <property type="evidence" value="ECO:0007669"/>
    <property type="project" value="UniProtKB-UniRule"/>
</dbReference>
<protein>
    <recommendedName>
        <fullName evidence="8">Cytochrome c oxidase assembly factor 3</fullName>
    </recommendedName>
</protein>
<keyword evidence="7 8" id="KW-0472">Membrane</keyword>
<dbReference type="InterPro" id="IPR041752">
    <property type="entry name" value="Coa3"/>
</dbReference>
<evidence type="ECO:0000256" key="6">
    <source>
        <dbReference type="ARBA" id="ARBA00023128"/>
    </source>
</evidence>
<accession>A0A3P8VDS5</accession>
<evidence type="ECO:0000256" key="1">
    <source>
        <dbReference type="ARBA" id="ARBA00003429"/>
    </source>
</evidence>
<dbReference type="Pfam" id="PF09813">
    <property type="entry name" value="Coa3_cc"/>
    <property type="match status" value="1"/>
</dbReference>
<dbReference type="InParanoid" id="A0A3P8VDS5"/>
<dbReference type="STRING" id="244447.ENSCSEP00000012384"/>
<dbReference type="PANTHER" id="PTHR15642">
    <property type="entry name" value="CYTOCHROME C OXIDASE ASSEMBLY FACTOR 3, MITOCHONDRIAL"/>
    <property type="match status" value="1"/>
</dbReference>
<evidence type="ECO:0000313" key="12">
    <source>
        <dbReference type="Proteomes" id="UP000265120"/>
    </source>
</evidence>
<name>A0A3P8VDS5_CYNSE</name>
<evidence type="ECO:0000256" key="8">
    <source>
        <dbReference type="RuleBase" id="RU367056"/>
    </source>
</evidence>
<keyword evidence="5 8" id="KW-1133">Transmembrane helix</keyword>
<reference evidence="11 12" key="1">
    <citation type="journal article" date="2014" name="Nat. Genet.">
        <title>Whole-genome sequence of a flatfish provides insights into ZW sex chromosome evolution and adaptation to a benthic lifestyle.</title>
        <authorList>
            <person name="Chen S."/>
            <person name="Zhang G."/>
            <person name="Shao C."/>
            <person name="Huang Q."/>
            <person name="Liu G."/>
            <person name="Zhang P."/>
            <person name="Song W."/>
            <person name="An N."/>
            <person name="Chalopin D."/>
            <person name="Volff J.N."/>
            <person name="Hong Y."/>
            <person name="Li Q."/>
            <person name="Sha Z."/>
            <person name="Zhou H."/>
            <person name="Xie M."/>
            <person name="Yu Q."/>
            <person name="Liu Y."/>
            <person name="Xiang H."/>
            <person name="Wang N."/>
            <person name="Wu K."/>
            <person name="Yang C."/>
            <person name="Zhou Q."/>
            <person name="Liao X."/>
            <person name="Yang L."/>
            <person name="Hu Q."/>
            <person name="Zhang J."/>
            <person name="Meng L."/>
            <person name="Jin L."/>
            <person name="Tian Y."/>
            <person name="Lian J."/>
            <person name="Yang J."/>
            <person name="Miao G."/>
            <person name="Liu S."/>
            <person name="Liang Z."/>
            <person name="Yan F."/>
            <person name="Li Y."/>
            <person name="Sun B."/>
            <person name="Zhang H."/>
            <person name="Zhang J."/>
            <person name="Zhu Y."/>
            <person name="Du M."/>
            <person name="Zhao Y."/>
            <person name="Schartl M."/>
            <person name="Tang Q."/>
            <person name="Wang J."/>
        </authorList>
    </citation>
    <scope>NUCLEOTIDE SEQUENCE</scope>
</reference>
<feature type="region of interest" description="Disordered" evidence="9">
    <location>
        <begin position="74"/>
        <end position="101"/>
    </location>
</feature>
<proteinExistence type="inferred from homology"/>
<organism evidence="11 12">
    <name type="scientific">Cynoglossus semilaevis</name>
    <name type="common">Tongue sole</name>
    <dbReference type="NCBI Taxonomy" id="244447"/>
    <lineage>
        <taxon>Eukaryota</taxon>
        <taxon>Metazoa</taxon>
        <taxon>Chordata</taxon>
        <taxon>Craniata</taxon>
        <taxon>Vertebrata</taxon>
        <taxon>Euteleostomi</taxon>
        <taxon>Actinopterygii</taxon>
        <taxon>Neopterygii</taxon>
        <taxon>Teleostei</taxon>
        <taxon>Neoteleostei</taxon>
        <taxon>Acanthomorphata</taxon>
        <taxon>Carangaria</taxon>
        <taxon>Pleuronectiformes</taxon>
        <taxon>Pleuronectoidei</taxon>
        <taxon>Cynoglossidae</taxon>
        <taxon>Cynoglossinae</taxon>
        <taxon>Cynoglossus</taxon>
    </lineage>
</organism>
<reference evidence="11" key="3">
    <citation type="submission" date="2025-09" db="UniProtKB">
        <authorList>
            <consortium name="Ensembl"/>
        </authorList>
    </citation>
    <scope>IDENTIFICATION</scope>
</reference>
<dbReference type="InterPro" id="IPR018628">
    <property type="entry name" value="Coa3_CC"/>
</dbReference>
<keyword evidence="6 8" id="KW-0496">Mitochondrion</keyword>
<feature type="compositionally biased region" description="Basic and acidic residues" evidence="9">
    <location>
        <begin position="74"/>
        <end position="89"/>
    </location>
</feature>
<comment type="function">
    <text evidence="8">Required for assembly of cytochrome c oxidase (complex IV).</text>
</comment>
<feature type="domain" description="Cytochrome c oxidase assembly factor 3 mitochondrial coiled-coil" evidence="10">
    <location>
        <begin position="123"/>
        <end position="167"/>
    </location>
</feature>
<dbReference type="GeneTree" id="ENSGT00390000016262"/>
<comment type="function">
    <text evidence="1">Core component of the MITRAC (mitochondrial translation regulation assembly intermediate of cytochrome c oxidase complex) complex, that regulates cytochrome c oxidase assembly. MITRAC complexes regulate both translation of mitochondrial encoded components and assembly of nuclear-encoded components imported in mitochondrion. Required for efficient translation of MT-CO1 and mitochondrial respiratory chain complex IV assembly.</text>
</comment>
<dbReference type="PANTHER" id="PTHR15642:SF3">
    <property type="entry name" value="CYTOCHROME C OXIDASE ASSEMBLY FACTOR 3 HOMOLOG, MITOCHONDRIAL"/>
    <property type="match status" value="1"/>
</dbReference>
<keyword evidence="12" id="KW-1185">Reference proteome</keyword>
<evidence type="ECO:0000256" key="4">
    <source>
        <dbReference type="ARBA" id="ARBA00022692"/>
    </source>
</evidence>
<sequence>MTRGAQRRMCSASFRFYHCRTANITPTSMGENLHSWIDDQGLVLRNQKRRGLIWMLRSTFPVVAAVPFQLRSDKHRDEPLTERADKTPTESDAPFATRIDPSKEGLSPQQLHFIRQVERAQLQKRTQKLHGRNAAMGLAVGAVVLGIYGYTIYSVSQEKIVDELDEEAKRLRSQQLKTGAN</sequence>
<dbReference type="AlphaFoldDB" id="A0A3P8VDS5"/>
<comment type="similarity">
    <text evidence="3 8">Belongs to the COA3 family.</text>
</comment>